<evidence type="ECO:0000313" key="2">
    <source>
        <dbReference type="RefSeq" id="XP_022256552.1"/>
    </source>
</evidence>
<sequence length="434" mass="49698">SSKVSKSSSFYPKLLVISFDGFRHDYLDLVATPNLHRLVREGVHAPWMKNAFITKTLPNHYTILTGLYEESHGIVGNEMYDPLLNATFDLNKDMTNSKWWDNGQITPVWLANQLEDSTRLSGGMMWPGSYAVIRNMTPFYHVYYNTSISWKQRVNIVMSWLTNQTYPANCVFLYFEEPDVTGHTYGPSSQQVKEKVQQVDNIIGYLIKKLEEAHLYDVVNLIVLSDHGMANVPEQNVIEIDSILDSTLYEKYGGSPVWNIRPVDGKIEDVYKILKNASKFHNFTVYRKENIPDDYHYKSHRRVMPILLIAKEGWGIVHNLSQHINLRGLHGYNNSLPSMQPPFIAHGPAFKVNFTMNPFNTVDLYPLMCHILDISSRYSNGSLANVWPMLNIKLSHSLHINYFNSWVIVTKTMKPSSVIMSHAAPNGLKNPSEV</sequence>
<accession>A0ABM1TKZ6</accession>
<gene>
    <name evidence="2" type="primary">LOC106472244</name>
</gene>
<dbReference type="PANTHER" id="PTHR10151">
    <property type="entry name" value="ECTONUCLEOTIDE PYROPHOSPHATASE/PHOSPHODIESTERASE"/>
    <property type="match status" value="1"/>
</dbReference>
<proteinExistence type="predicted"/>
<evidence type="ECO:0000313" key="1">
    <source>
        <dbReference type="Proteomes" id="UP000694941"/>
    </source>
</evidence>
<dbReference type="Gene3D" id="3.30.1360.180">
    <property type="match status" value="1"/>
</dbReference>
<dbReference type="PANTHER" id="PTHR10151:SF120">
    <property type="entry name" value="BIS(5'-ADENOSYL)-TRIPHOSPHATASE"/>
    <property type="match status" value="1"/>
</dbReference>
<protein>
    <submittedName>
        <fullName evidence="2">Ectonucleotide pyrophosphatase/phosphodiesterase family member 5-like</fullName>
    </submittedName>
</protein>
<keyword evidence="1" id="KW-1185">Reference proteome</keyword>
<dbReference type="Pfam" id="PF01663">
    <property type="entry name" value="Phosphodiest"/>
    <property type="match status" value="1"/>
</dbReference>
<dbReference type="CDD" id="cd16018">
    <property type="entry name" value="Enpp"/>
    <property type="match status" value="1"/>
</dbReference>
<dbReference type="InterPro" id="IPR002591">
    <property type="entry name" value="Phosphodiest/P_Trfase"/>
</dbReference>
<reference evidence="2" key="1">
    <citation type="submission" date="2025-08" db="UniProtKB">
        <authorList>
            <consortium name="RefSeq"/>
        </authorList>
    </citation>
    <scope>IDENTIFICATION</scope>
    <source>
        <tissue evidence="2">Muscle</tissue>
    </source>
</reference>
<dbReference type="GeneID" id="106472244"/>
<dbReference type="RefSeq" id="XP_022256552.1">
    <property type="nucleotide sequence ID" value="XM_022400844.1"/>
</dbReference>
<dbReference type="Gene3D" id="3.40.720.10">
    <property type="entry name" value="Alkaline Phosphatase, subunit A"/>
    <property type="match status" value="1"/>
</dbReference>
<feature type="non-terminal residue" evidence="2">
    <location>
        <position position="1"/>
    </location>
</feature>
<organism evidence="1 2">
    <name type="scientific">Limulus polyphemus</name>
    <name type="common">Atlantic horseshoe crab</name>
    <dbReference type="NCBI Taxonomy" id="6850"/>
    <lineage>
        <taxon>Eukaryota</taxon>
        <taxon>Metazoa</taxon>
        <taxon>Ecdysozoa</taxon>
        <taxon>Arthropoda</taxon>
        <taxon>Chelicerata</taxon>
        <taxon>Merostomata</taxon>
        <taxon>Xiphosura</taxon>
        <taxon>Limulidae</taxon>
        <taxon>Limulus</taxon>
    </lineage>
</organism>
<dbReference type="Proteomes" id="UP000694941">
    <property type="component" value="Unplaced"/>
</dbReference>
<name>A0ABM1TKZ6_LIMPO</name>
<dbReference type="InterPro" id="IPR017850">
    <property type="entry name" value="Alkaline_phosphatase_core_sf"/>
</dbReference>
<dbReference type="SUPFAM" id="SSF53649">
    <property type="entry name" value="Alkaline phosphatase-like"/>
    <property type="match status" value="1"/>
</dbReference>